<feature type="transmembrane region" description="Helical" evidence="5">
    <location>
        <begin position="238"/>
        <end position="256"/>
    </location>
</feature>
<evidence type="ECO:0000256" key="2">
    <source>
        <dbReference type="ARBA" id="ARBA00022692"/>
    </source>
</evidence>
<feature type="transmembrane region" description="Helical" evidence="5">
    <location>
        <begin position="181"/>
        <end position="200"/>
    </location>
</feature>
<keyword evidence="4 5" id="KW-0472">Membrane</keyword>
<keyword evidence="3 5" id="KW-1133">Transmembrane helix</keyword>
<dbReference type="WormBase" id="SRAE_1000067100">
    <property type="protein sequence ID" value="SRP02948"/>
    <property type="gene ID" value="WBGene00257268"/>
</dbReference>
<dbReference type="WBParaSite" id="SRAE_1000067100.1">
    <property type="protein sequence ID" value="SRAE_1000067100.1"/>
    <property type="gene ID" value="WBGene00257268"/>
</dbReference>
<dbReference type="PANTHER" id="PTHR23291">
    <property type="entry name" value="BAX INHIBITOR-RELATED"/>
    <property type="match status" value="1"/>
</dbReference>
<evidence type="ECO:0000256" key="1">
    <source>
        <dbReference type="ARBA" id="ARBA00004141"/>
    </source>
</evidence>
<accession>A0A090MUS1</accession>
<keyword evidence="2 5" id="KW-0812">Transmembrane</keyword>
<evidence type="ECO:0000256" key="5">
    <source>
        <dbReference type="RuleBase" id="RU004379"/>
    </source>
</evidence>
<evidence type="ECO:0000256" key="3">
    <source>
        <dbReference type="ARBA" id="ARBA00022989"/>
    </source>
</evidence>
<dbReference type="PANTHER" id="PTHR23291:SF47">
    <property type="entry name" value="TRANSMEMBRANE BAX INHIBITOR MOTIF CONTAINING 7"/>
    <property type="match status" value="1"/>
</dbReference>
<feature type="transmembrane region" description="Helical" evidence="5">
    <location>
        <begin position="212"/>
        <end position="232"/>
    </location>
</feature>
<keyword evidence="7" id="KW-1185">Reference proteome</keyword>
<dbReference type="CTD" id="36374763"/>
<dbReference type="RefSeq" id="XP_024501600.1">
    <property type="nucleotide sequence ID" value="XM_024647532.1"/>
</dbReference>
<dbReference type="InterPro" id="IPR006214">
    <property type="entry name" value="Bax_inhibitor_1-related"/>
</dbReference>
<dbReference type="GO" id="GO:0016020">
    <property type="term" value="C:membrane"/>
    <property type="evidence" value="ECO:0007669"/>
    <property type="project" value="UniProtKB-SubCell"/>
</dbReference>
<comment type="similarity">
    <text evidence="5">Belongs to the BI1 family.</text>
</comment>
<gene>
    <name evidence="6 8 9" type="ORF">SRAE_1000067100</name>
</gene>
<proteinExistence type="inferred from homology"/>
<organism evidence="6">
    <name type="scientific">Strongyloides ratti</name>
    <name type="common">Parasitic roundworm</name>
    <dbReference type="NCBI Taxonomy" id="34506"/>
    <lineage>
        <taxon>Eukaryota</taxon>
        <taxon>Metazoa</taxon>
        <taxon>Ecdysozoa</taxon>
        <taxon>Nematoda</taxon>
        <taxon>Chromadorea</taxon>
        <taxon>Rhabditida</taxon>
        <taxon>Tylenchina</taxon>
        <taxon>Panagrolaimomorpha</taxon>
        <taxon>Strongyloidoidea</taxon>
        <taxon>Strongyloididae</taxon>
        <taxon>Strongyloides</taxon>
    </lineage>
</organism>
<sequence>MTAVISMRLSSTIPQDSMLVETRNNKKQDDNNFSQNELISLQSNSPKKELYLRNYKKEWKKIFYNSEMTRNEERNVIYSLSSRTKFFKRTILHTFLFLAFTTLTTLVIVTNKDWKVILNQQHQLFSLISLFVFLTIYGVIITLEQIRFMKGINYIAAFLLAISLGFLIAVESSWYTLATNINSIFISCIVAITISSMAFTVKRDLTIHMNKLIILTFIFMIAACLLFILSKITDTSTIRHFYCLGGFLLSCAYIAVDTQSISTKDRYNQLATNEYVLGGVQIFVDFSYLFYYCMGVIGTGTFITTE</sequence>
<evidence type="ECO:0000313" key="9">
    <source>
        <dbReference type="WormBase" id="SRAE_1000067100"/>
    </source>
</evidence>
<dbReference type="EMBL" id="LN609528">
    <property type="protein sequence ID" value="CEF62398.1"/>
    <property type="molecule type" value="Genomic_DNA"/>
</dbReference>
<dbReference type="Proteomes" id="UP000035682">
    <property type="component" value="Unplaced"/>
</dbReference>
<evidence type="ECO:0000313" key="6">
    <source>
        <dbReference type="EMBL" id="CEF62398.1"/>
    </source>
</evidence>
<dbReference type="GeneID" id="36374763"/>
<protein>
    <submittedName>
        <fullName evidence="6 8">Bax inhibitor 1-related family-containing protein</fullName>
    </submittedName>
</protein>
<feature type="transmembrane region" description="Helical" evidence="5">
    <location>
        <begin position="155"/>
        <end position="175"/>
    </location>
</feature>
<evidence type="ECO:0000313" key="8">
    <source>
        <dbReference type="WBParaSite" id="SRAE_1000067100.1"/>
    </source>
</evidence>
<feature type="transmembrane region" description="Helical" evidence="5">
    <location>
        <begin position="122"/>
        <end position="143"/>
    </location>
</feature>
<dbReference type="AlphaFoldDB" id="A0A090MUS1"/>
<evidence type="ECO:0000256" key="4">
    <source>
        <dbReference type="ARBA" id="ARBA00023136"/>
    </source>
</evidence>
<dbReference type="Pfam" id="PF01027">
    <property type="entry name" value="Bax1-I"/>
    <property type="match status" value="1"/>
</dbReference>
<comment type="subcellular location">
    <subcellularLocation>
        <location evidence="1">Membrane</location>
        <topology evidence="1">Multi-pass membrane protein</topology>
    </subcellularLocation>
</comment>
<feature type="transmembrane region" description="Helical" evidence="5">
    <location>
        <begin position="91"/>
        <end position="110"/>
    </location>
</feature>
<evidence type="ECO:0000313" key="7">
    <source>
        <dbReference type="Proteomes" id="UP000035682"/>
    </source>
</evidence>
<reference evidence="8" key="2">
    <citation type="submission" date="2020-12" db="UniProtKB">
        <authorList>
            <consortium name="WormBaseParasite"/>
        </authorList>
    </citation>
    <scope>IDENTIFICATION</scope>
</reference>
<name>A0A090MUS1_STRRB</name>
<reference evidence="6 7" key="1">
    <citation type="submission" date="2014-09" db="EMBL/GenBank/DDBJ databases">
        <authorList>
            <person name="Martin A.A."/>
        </authorList>
    </citation>
    <scope>NUCLEOTIDE SEQUENCE</scope>
    <source>
        <strain evidence="7">ED321</strain>
        <strain evidence="6">ED321 Heterogonic</strain>
    </source>
</reference>